<dbReference type="Gene3D" id="3.40.50.300">
    <property type="entry name" value="P-loop containing nucleotide triphosphate hydrolases"/>
    <property type="match status" value="2"/>
</dbReference>
<comment type="caution">
    <text evidence="12">The sequence shown here is derived from an EMBL/GenBank/DDBJ whole genome shotgun (WGS) entry which is preliminary data.</text>
</comment>
<evidence type="ECO:0000256" key="3">
    <source>
        <dbReference type="ARBA" id="ARBA00022722"/>
    </source>
</evidence>
<evidence type="ECO:0000256" key="5">
    <source>
        <dbReference type="ARBA" id="ARBA00022741"/>
    </source>
</evidence>
<keyword evidence="3" id="KW-0540">Nuclease</keyword>
<dbReference type="Proteomes" id="UP000317371">
    <property type="component" value="Unassembled WGS sequence"/>
</dbReference>
<keyword evidence="9" id="KW-0051">Antiviral defense</keyword>
<dbReference type="PROSITE" id="PS52050">
    <property type="entry name" value="WYL"/>
    <property type="match status" value="1"/>
</dbReference>
<dbReference type="EMBL" id="VIGC01000026">
    <property type="protein sequence ID" value="TQE94215.1"/>
    <property type="molecule type" value="Genomic_DNA"/>
</dbReference>
<dbReference type="CDD" id="cd09641">
    <property type="entry name" value="Cas3''_I"/>
    <property type="match status" value="1"/>
</dbReference>
<dbReference type="InterPro" id="IPR057727">
    <property type="entry name" value="WCX_dom"/>
</dbReference>
<reference evidence="12 13" key="1">
    <citation type="submission" date="2019-06" db="EMBL/GenBank/DDBJ databases">
        <title>Genome sequence of Litorilinea aerophila BAA-2444.</title>
        <authorList>
            <person name="Maclea K.S."/>
            <person name="Maurais E.G."/>
            <person name="Iannazzi L.C."/>
        </authorList>
    </citation>
    <scope>NUCLEOTIDE SEQUENCE [LARGE SCALE GENOMIC DNA]</scope>
    <source>
        <strain evidence="12 13">ATCC BAA-2444</strain>
    </source>
</reference>
<dbReference type="InterPro" id="IPR027417">
    <property type="entry name" value="P-loop_NTPase"/>
</dbReference>
<dbReference type="Gene3D" id="1.10.3210.30">
    <property type="match status" value="1"/>
</dbReference>
<dbReference type="InterPro" id="IPR026881">
    <property type="entry name" value="WYL_dom"/>
</dbReference>
<feature type="domain" description="Helicase ATP-binding" evidence="10">
    <location>
        <begin position="608"/>
        <end position="813"/>
    </location>
</feature>
<keyword evidence="13" id="KW-1185">Reference proteome</keyword>
<dbReference type="PANTHER" id="PTHR34580">
    <property type="match status" value="1"/>
</dbReference>
<dbReference type="InterPro" id="IPR014001">
    <property type="entry name" value="Helicase_ATP-bd"/>
</dbReference>
<dbReference type="Pfam" id="PF18019">
    <property type="entry name" value="Cas3_HD"/>
    <property type="match status" value="1"/>
</dbReference>
<evidence type="ECO:0000256" key="1">
    <source>
        <dbReference type="ARBA" id="ARBA00006847"/>
    </source>
</evidence>
<dbReference type="InParanoid" id="A0A540VBS4"/>
<evidence type="ECO:0000256" key="4">
    <source>
        <dbReference type="ARBA" id="ARBA00022723"/>
    </source>
</evidence>
<proteinExistence type="inferred from homology"/>
<evidence type="ECO:0000256" key="8">
    <source>
        <dbReference type="ARBA" id="ARBA00022840"/>
    </source>
</evidence>
<dbReference type="SMART" id="SM00487">
    <property type="entry name" value="DEXDc"/>
    <property type="match status" value="1"/>
</dbReference>
<dbReference type="NCBIfam" id="TIGR01587">
    <property type="entry name" value="cas3_core"/>
    <property type="match status" value="1"/>
</dbReference>
<evidence type="ECO:0000256" key="9">
    <source>
        <dbReference type="ARBA" id="ARBA00023118"/>
    </source>
</evidence>
<protein>
    <submittedName>
        <fullName evidence="12">CRISPR-associated helicase Cas3</fullName>
    </submittedName>
</protein>
<organism evidence="12 13">
    <name type="scientific">Litorilinea aerophila</name>
    <dbReference type="NCBI Taxonomy" id="1204385"/>
    <lineage>
        <taxon>Bacteria</taxon>
        <taxon>Bacillati</taxon>
        <taxon>Chloroflexota</taxon>
        <taxon>Caldilineae</taxon>
        <taxon>Caldilineales</taxon>
        <taxon>Caldilineaceae</taxon>
        <taxon>Litorilinea</taxon>
    </lineage>
</organism>
<keyword evidence="7" id="KW-0347">Helicase</keyword>
<feature type="domain" description="HD Cas3-type" evidence="11">
    <location>
        <begin position="345"/>
        <end position="542"/>
    </location>
</feature>
<dbReference type="GO" id="GO:0005524">
    <property type="term" value="F:ATP binding"/>
    <property type="evidence" value="ECO:0007669"/>
    <property type="project" value="UniProtKB-KW"/>
</dbReference>
<dbReference type="InterPro" id="IPR041372">
    <property type="entry name" value="Cas3_C"/>
</dbReference>
<keyword evidence="6" id="KW-0378">Hydrolase</keyword>
<dbReference type="Pfam" id="PF18395">
    <property type="entry name" value="Cas3_C"/>
    <property type="match status" value="1"/>
</dbReference>
<evidence type="ECO:0000259" key="10">
    <source>
        <dbReference type="PROSITE" id="PS51192"/>
    </source>
</evidence>
<dbReference type="Pfam" id="PF22590">
    <property type="entry name" value="Cas3-like_C_2"/>
    <property type="match status" value="1"/>
</dbReference>
<dbReference type="PROSITE" id="PS51643">
    <property type="entry name" value="HD_CAS3"/>
    <property type="match status" value="1"/>
</dbReference>
<dbReference type="AlphaFoldDB" id="A0A540VBS4"/>
<evidence type="ECO:0000313" key="13">
    <source>
        <dbReference type="Proteomes" id="UP000317371"/>
    </source>
</evidence>
<dbReference type="OrthoDB" id="9810236at2"/>
<dbReference type="RefSeq" id="WP_141611493.1">
    <property type="nucleotide sequence ID" value="NZ_VIGC02000026.1"/>
</dbReference>
<comment type="similarity">
    <text evidence="1">In the N-terminal section; belongs to the CRISPR-associated nuclease Cas3-HD family.</text>
</comment>
<keyword evidence="8" id="KW-0067">ATP-binding</keyword>
<gene>
    <name evidence="12" type="primary">cas3</name>
    <name evidence="12" type="ORF">FKZ61_17705</name>
</gene>
<accession>A0A540VBS4</accession>
<dbReference type="Pfam" id="PF25583">
    <property type="entry name" value="WCX"/>
    <property type="match status" value="1"/>
</dbReference>
<dbReference type="InterPro" id="IPR051534">
    <property type="entry name" value="CBASS_pafABC_assoc_protein"/>
</dbReference>
<dbReference type="NCBIfam" id="TIGR01596">
    <property type="entry name" value="cas3_HD"/>
    <property type="match status" value="1"/>
</dbReference>
<dbReference type="PROSITE" id="PS51192">
    <property type="entry name" value="HELICASE_ATP_BIND_1"/>
    <property type="match status" value="1"/>
</dbReference>
<dbReference type="Pfam" id="PF13280">
    <property type="entry name" value="WYL"/>
    <property type="match status" value="1"/>
</dbReference>
<dbReference type="InterPro" id="IPR038257">
    <property type="entry name" value="CRISPR-assoc_Cas3_HD_sf"/>
</dbReference>
<sequence length="1224" mass="138138">MASQKREDHHRIYYIYEMERLYRQGAYSDAELGERLGTDRTNIYRIRKLMTEELGLAIVAHPEERGKYYLLPGQEIAHIPFSREEAVALYLAGRRLQQQTRTGQRHVANALEKLSTALGRPLAEKLVRAAAVVLAQEQDPQQEAVFATLVRCWLEQIPVRITHRTLHGQPRRYLVHPYQIEPSVWGDGNYLIGYSDYHGKLATFKIARIERAVPATGTYTIPEDFDIHTLLNHAWGIWHADDDPVTVRLRFSRYVTPRVRETIWHPQELLHVLDDGSSEWSAPVAQPREMVPWIRGWGADCEVMEPTWLRQELAAEARRLAVRYGVATQAQVPRYQRLWAKANSRTGETHPLICHLIDVAQAALALWEESFTEGLRQRFAQALNLDVDAAGRTLAFWAGLHDLGKASPGFQRKYKPAVTELETTGLPFPPAFADEPCYHATITTCTLGRLLAQVTGLDQALATSVAWALGGHHGAWPTALQVRNTKQNQIGDQAWDEVRRTLVEALQQLLQPAPVTRLGADQEEAHAVLTLFSGWVSVADWIGSMEDAFPFAMAPVNVDEYGELAAYRARRALRRLRWDGVATYPLRPFTELFPFQPNDLQKVAMELADQIQEPALVIIEASTGQGKTEAAFYLAARWGHRLRQRGLYVAMPTMATSNQMHRRTRAFLQALGLNEVDPLLIHSQARWLQDAPPPSLQTEEEPDAEAERPAVLDMQWFLPRKRSLLAPFGVGTVDQGLLSVLQTRHFFVRLFGLGQKTLIFDEVHAYDTYMNHLFRRLLGWLRAMGTSVILLSATLPARTREEFVRAYLGDDSAEMPDVAYPAITWATRTQGARSCKIPKPPGRLVQLRWIDRSPQTMVDTLQALLQGGGCAAVICNTVGRAQALFQALQAAGFLDEQELLLFHARTPLAWRDETERAVVGRFGKDGQRPQRAVVVATQVIEQSLDLDFDVMISDLAPVDLLLQRMGRLHRHERDGRPESLAQPTLHVAVDVDQAGVPAWENDGYVYEPYVLFRSYLALQERRHIATPQDTAGLIEAVYGDGPEDLPAPPPAWVEPLERARMKMEERERKAHFEATRRLVPPPDHPDLLWRGSDDLQEENPAIHDAFQALTRLGPPTLSLVCLHRVNGGLYTEPDGSGPQVELDEEPDSTLVRALAMHTVQVSHQGLVRHFLDTGRPPTGWQNHPLLRNHHVVIFEAGEAQVEGLPYRLRLDRTLGLEILRQEPA</sequence>
<dbReference type="PANTHER" id="PTHR34580:SF1">
    <property type="entry name" value="PROTEIN PAFC"/>
    <property type="match status" value="1"/>
</dbReference>
<keyword evidence="4" id="KW-0479">Metal-binding</keyword>
<comment type="similarity">
    <text evidence="2">In the central section; belongs to the CRISPR-associated helicase Cas3 family.</text>
</comment>
<keyword evidence="5" id="KW-0547">Nucleotide-binding</keyword>
<dbReference type="GO" id="GO:0051607">
    <property type="term" value="P:defense response to virus"/>
    <property type="evidence" value="ECO:0007669"/>
    <property type="project" value="UniProtKB-KW"/>
</dbReference>
<dbReference type="GO" id="GO:0016787">
    <property type="term" value="F:hydrolase activity"/>
    <property type="evidence" value="ECO:0007669"/>
    <property type="project" value="UniProtKB-KW"/>
</dbReference>
<dbReference type="SUPFAM" id="SSF52540">
    <property type="entry name" value="P-loop containing nucleoside triphosphate hydrolases"/>
    <property type="match status" value="1"/>
</dbReference>
<dbReference type="InterPro" id="IPR006474">
    <property type="entry name" value="Helicase_Cas3_CRISPR-ass_core"/>
</dbReference>
<dbReference type="InterPro" id="IPR006483">
    <property type="entry name" value="CRISPR-assoc_Cas3_HD"/>
</dbReference>
<evidence type="ECO:0000256" key="6">
    <source>
        <dbReference type="ARBA" id="ARBA00022801"/>
    </source>
</evidence>
<evidence type="ECO:0000313" key="12">
    <source>
        <dbReference type="EMBL" id="TQE94215.1"/>
    </source>
</evidence>
<evidence type="ECO:0000256" key="7">
    <source>
        <dbReference type="ARBA" id="ARBA00022806"/>
    </source>
</evidence>
<dbReference type="GO" id="GO:0004386">
    <property type="term" value="F:helicase activity"/>
    <property type="evidence" value="ECO:0007669"/>
    <property type="project" value="UniProtKB-KW"/>
</dbReference>
<evidence type="ECO:0000259" key="11">
    <source>
        <dbReference type="PROSITE" id="PS51643"/>
    </source>
</evidence>
<evidence type="ECO:0000256" key="2">
    <source>
        <dbReference type="ARBA" id="ARBA00009046"/>
    </source>
</evidence>
<dbReference type="InterPro" id="IPR054712">
    <property type="entry name" value="Cas3-like_dom"/>
</dbReference>
<dbReference type="GO" id="GO:0046872">
    <property type="term" value="F:metal ion binding"/>
    <property type="evidence" value="ECO:0007669"/>
    <property type="project" value="UniProtKB-KW"/>
</dbReference>
<dbReference type="GO" id="GO:0004518">
    <property type="term" value="F:nuclease activity"/>
    <property type="evidence" value="ECO:0007669"/>
    <property type="project" value="UniProtKB-KW"/>
</dbReference>
<name>A0A540VBS4_9CHLR</name>